<protein>
    <submittedName>
        <fullName evidence="3">Uncharacterized protein</fullName>
    </submittedName>
</protein>
<evidence type="ECO:0000313" key="4">
    <source>
        <dbReference type="Proteomes" id="UP000000763"/>
    </source>
</evidence>
<feature type="region of interest" description="Disordered" evidence="1">
    <location>
        <begin position="1"/>
        <end position="31"/>
    </location>
</feature>
<evidence type="ECO:0000313" key="2">
    <source>
        <dbReference type="EMBL" id="BAD73070.1"/>
    </source>
</evidence>
<name>Q5QMU3_ORYSJ</name>
<dbReference type="Proteomes" id="UP000817658">
    <property type="component" value="Chromosome 1"/>
</dbReference>
<dbReference type="AlphaFoldDB" id="Q5QMU3"/>
<evidence type="ECO:0000256" key="1">
    <source>
        <dbReference type="SAM" id="MobiDB-lite"/>
    </source>
</evidence>
<gene>
    <name evidence="3" type="ORF">OSJNBa0054L14.15</name>
    <name evidence="2" type="ORF">P0504D03.1</name>
</gene>
<evidence type="ECO:0000313" key="3">
    <source>
        <dbReference type="EMBL" id="BAD73262.1"/>
    </source>
</evidence>
<reference evidence="3" key="1">
    <citation type="journal article" date="2002" name="Nature">
        <title>The genome sequence and structure of rice chromosome 1.</title>
        <authorList>
            <person name="Sasaki T."/>
            <person name="Matsumoto T."/>
            <person name="Yamamoto K."/>
            <person name="Sakata K."/>
            <person name="Baba T."/>
            <person name="Katayose Y."/>
            <person name="Wu J."/>
            <person name="Niimura Y."/>
            <person name="Cheng Z."/>
            <person name="Nagamura Y."/>
            <person name="Antonio B.A."/>
            <person name="Kanamori H."/>
            <person name="Hosokawa S."/>
            <person name="Masukawa M."/>
            <person name="Arikawa K."/>
            <person name="Chiden Y."/>
            <person name="Hayashi M."/>
            <person name="Okamoto M."/>
            <person name="Ando T."/>
            <person name="Aoki H."/>
            <person name="Arita K."/>
            <person name="Hamada M."/>
            <person name="Harada C."/>
            <person name="Hijishita S."/>
            <person name="Honda M."/>
            <person name="Ichikawa Y."/>
            <person name="Idonuma A."/>
            <person name="Iijima M."/>
            <person name="Ikeda M."/>
            <person name="Ikeno M."/>
            <person name="Itoh S."/>
            <person name="Itoh T."/>
            <person name="Itoh Y."/>
            <person name="Itoh Y."/>
            <person name="Iwabuchi A."/>
            <person name="Kamiya K."/>
            <person name="Karasawa W."/>
            <person name="Katagiri S."/>
            <person name="Kikuta A."/>
            <person name="Kobayashi N."/>
            <person name="Kono I."/>
            <person name="Machita K."/>
            <person name="Maehara T."/>
            <person name="Mizuno H."/>
            <person name="Mizubayashi T."/>
            <person name="Mukai Y."/>
            <person name="Nagasaki H."/>
            <person name="Nakashima M."/>
            <person name="Nakama Y."/>
            <person name="Nakamichi Y."/>
            <person name="Nakamura M."/>
            <person name="Namiki N."/>
            <person name="Negishi M."/>
            <person name="Ohta I."/>
            <person name="Ono N."/>
            <person name="Saji S."/>
            <person name="Sakai K."/>
            <person name="Shibata M."/>
            <person name="Shimokawa T."/>
            <person name="Shomura A."/>
            <person name="Song J."/>
            <person name="Takazaki Y."/>
            <person name="Terasawa K."/>
            <person name="Tsuji K."/>
            <person name="Waki K."/>
            <person name="Yamagata H."/>
            <person name="Yamane H."/>
            <person name="Yoshiki S."/>
            <person name="Yoshihara R."/>
            <person name="Yukawa K."/>
            <person name="Zhong H."/>
            <person name="Iwama H."/>
            <person name="Endo T."/>
            <person name="Ito H."/>
            <person name="Hahn J.H."/>
            <person name="Kim H.I."/>
            <person name="Eun M.Y."/>
            <person name="Yano M."/>
            <person name="Jiang J."/>
            <person name="Gojobori T."/>
        </authorList>
    </citation>
    <scope>NUCLEOTIDE SEQUENCE</scope>
</reference>
<reference evidence="4" key="2">
    <citation type="journal article" date="2005" name="Nature">
        <title>The map-based sequence of the rice genome.</title>
        <authorList>
            <consortium name="International rice genome sequencing project (IRGSP)"/>
            <person name="Matsumoto T."/>
            <person name="Wu J."/>
            <person name="Kanamori H."/>
            <person name="Katayose Y."/>
            <person name="Fujisawa M."/>
            <person name="Namiki N."/>
            <person name="Mizuno H."/>
            <person name="Yamamoto K."/>
            <person name="Antonio B.A."/>
            <person name="Baba T."/>
            <person name="Sakata K."/>
            <person name="Nagamura Y."/>
            <person name="Aoki H."/>
            <person name="Arikawa K."/>
            <person name="Arita K."/>
            <person name="Bito T."/>
            <person name="Chiden Y."/>
            <person name="Fujitsuka N."/>
            <person name="Fukunaka R."/>
            <person name="Hamada M."/>
            <person name="Harada C."/>
            <person name="Hayashi A."/>
            <person name="Hijishita S."/>
            <person name="Honda M."/>
            <person name="Hosokawa S."/>
            <person name="Ichikawa Y."/>
            <person name="Idonuma A."/>
            <person name="Iijima M."/>
            <person name="Ikeda M."/>
            <person name="Ikeno M."/>
            <person name="Ito K."/>
            <person name="Ito S."/>
            <person name="Ito T."/>
            <person name="Ito Y."/>
            <person name="Ito Y."/>
            <person name="Iwabuchi A."/>
            <person name="Kamiya K."/>
            <person name="Karasawa W."/>
            <person name="Kurita K."/>
            <person name="Katagiri S."/>
            <person name="Kikuta A."/>
            <person name="Kobayashi H."/>
            <person name="Kobayashi N."/>
            <person name="Machita K."/>
            <person name="Maehara T."/>
            <person name="Masukawa M."/>
            <person name="Mizubayashi T."/>
            <person name="Mukai Y."/>
            <person name="Nagasaki H."/>
            <person name="Nagata Y."/>
            <person name="Naito S."/>
            <person name="Nakashima M."/>
            <person name="Nakama Y."/>
            <person name="Nakamichi Y."/>
            <person name="Nakamura M."/>
            <person name="Meguro A."/>
            <person name="Negishi M."/>
            <person name="Ohta I."/>
            <person name="Ohta T."/>
            <person name="Okamoto M."/>
            <person name="Ono N."/>
            <person name="Saji S."/>
            <person name="Sakaguchi M."/>
            <person name="Sakai K."/>
            <person name="Shibata M."/>
            <person name="Shimokawa T."/>
            <person name="Song J."/>
            <person name="Takazaki Y."/>
            <person name="Terasawa K."/>
            <person name="Tsugane M."/>
            <person name="Tsuji K."/>
            <person name="Ueda S."/>
            <person name="Waki K."/>
            <person name="Yamagata H."/>
            <person name="Yamamoto M."/>
            <person name="Yamamoto S."/>
            <person name="Yamane H."/>
            <person name="Yoshiki S."/>
            <person name="Yoshihara R."/>
            <person name="Yukawa K."/>
            <person name="Zhong H."/>
            <person name="Yano M."/>
            <person name="Yuan Q."/>
            <person name="Ouyang S."/>
            <person name="Liu J."/>
            <person name="Jones K.M."/>
            <person name="Gansberger K."/>
            <person name="Moffat K."/>
            <person name="Hill J."/>
            <person name="Bera J."/>
            <person name="Fadrosh D."/>
            <person name="Jin S."/>
            <person name="Johri S."/>
            <person name="Kim M."/>
            <person name="Overton L."/>
            <person name="Reardon M."/>
            <person name="Tsitrin T."/>
            <person name="Vuong H."/>
            <person name="Weaver B."/>
            <person name="Ciecko A."/>
            <person name="Tallon L."/>
            <person name="Jackson J."/>
            <person name="Pai G."/>
            <person name="Aken S.V."/>
            <person name="Utterback T."/>
            <person name="Reidmuller S."/>
            <person name="Feldblyum T."/>
            <person name="Hsiao J."/>
            <person name="Zismann V."/>
            <person name="Iobst S."/>
            <person name="de Vazeille A.R."/>
            <person name="Buell C.R."/>
            <person name="Ying K."/>
            <person name="Li Y."/>
            <person name="Lu T."/>
            <person name="Huang Y."/>
            <person name="Zhao Q."/>
            <person name="Feng Q."/>
            <person name="Zhang L."/>
            <person name="Zhu J."/>
            <person name="Weng Q."/>
            <person name="Mu J."/>
            <person name="Lu Y."/>
            <person name="Fan D."/>
            <person name="Liu Y."/>
            <person name="Guan J."/>
            <person name="Zhang Y."/>
            <person name="Yu S."/>
            <person name="Liu X."/>
            <person name="Zhang Y."/>
            <person name="Hong G."/>
            <person name="Han B."/>
            <person name="Choisne N."/>
            <person name="Demange N."/>
            <person name="Orjeda G."/>
            <person name="Samain S."/>
            <person name="Cattolico L."/>
            <person name="Pelletier E."/>
            <person name="Couloux A."/>
            <person name="Segurens B."/>
            <person name="Wincker P."/>
            <person name="D'Hont A."/>
            <person name="Scarpelli C."/>
            <person name="Weissenbach J."/>
            <person name="Salanoubat M."/>
            <person name="Quetier F."/>
            <person name="Yu Y."/>
            <person name="Kim H.R."/>
            <person name="Rambo T."/>
            <person name="Currie J."/>
            <person name="Collura K."/>
            <person name="Luo M."/>
            <person name="Yang T."/>
            <person name="Ammiraju J.S.S."/>
            <person name="Engler F."/>
            <person name="Soderlund C."/>
            <person name="Wing R.A."/>
            <person name="Palmer L.E."/>
            <person name="de la Bastide M."/>
            <person name="Spiegel L."/>
            <person name="Nascimento L."/>
            <person name="Zutavern T."/>
            <person name="O'Shaughnessy A."/>
            <person name="Dike S."/>
            <person name="Dedhia N."/>
            <person name="Preston R."/>
            <person name="Balija V."/>
            <person name="McCombie W.R."/>
            <person name="Chow T."/>
            <person name="Chen H."/>
            <person name="Chung M."/>
            <person name="Chen C."/>
            <person name="Shaw J."/>
            <person name="Wu H."/>
            <person name="Hsiao K."/>
            <person name="Chao Y."/>
            <person name="Chu M."/>
            <person name="Cheng C."/>
            <person name="Hour A."/>
            <person name="Lee P."/>
            <person name="Lin S."/>
            <person name="Lin Y."/>
            <person name="Liou J."/>
            <person name="Liu S."/>
            <person name="Hsing Y."/>
            <person name="Raghuvanshi S."/>
            <person name="Mohanty A."/>
            <person name="Bharti A.K."/>
            <person name="Gaur A."/>
            <person name="Gupta V."/>
            <person name="Kumar D."/>
            <person name="Ravi V."/>
            <person name="Vij S."/>
            <person name="Kapur A."/>
            <person name="Khurana P."/>
            <person name="Khurana P."/>
            <person name="Khurana J.P."/>
            <person name="Tyagi A.K."/>
            <person name="Gaikwad K."/>
            <person name="Singh A."/>
            <person name="Dalal V."/>
            <person name="Srivastava S."/>
            <person name="Dixit A."/>
            <person name="Pal A.K."/>
            <person name="Ghazi I.A."/>
            <person name="Yadav M."/>
            <person name="Pandit A."/>
            <person name="Bhargava A."/>
            <person name="Sureshbabu K."/>
            <person name="Batra K."/>
            <person name="Sharma T.R."/>
            <person name="Mohapatra T."/>
            <person name="Singh N.K."/>
            <person name="Messing J."/>
            <person name="Nelson A.B."/>
            <person name="Fuks G."/>
            <person name="Kavchok S."/>
            <person name="Keizer G."/>
            <person name="Linton E."/>
            <person name="Llaca V."/>
            <person name="Song R."/>
            <person name="Tanyolac B."/>
            <person name="Young S."/>
            <person name="Ho-Il K."/>
            <person name="Hahn J.H."/>
            <person name="Sangsakoo G."/>
            <person name="Vanavichit A."/>
            <person name="de Mattos Luiz.A.T."/>
            <person name="Zimmer P.D."/>
            <person name="Malone G."/>
            <person name="Dellagostin O."/>
            <person name="de Oliveira A.C."/>
            <person name="Bevan M."/>
            <person name="Bancroft I."/>
            <person name="Minx P."/>
            <person name="Cordum H."/>
            <person name="Wilson R."/>
            <person name="Cheng Z."/>
            <person name="Jin W."/>
            <person name="Jiang J."/>
            <person name="Leong S.A."/>
            <person name="Iwama H."/>
            <person name="Gojobori T."/>
            <person name="Itoh T."/>
            <person name="Niimura Y."/>
            <person name="Fujii Y."/>
            <person name="Habara T."/>
            <person name="Sakai H."/>
            <person name="Sato Y."/>
            <person name="Wilson G."/>
            <person name="Kumar K."/>
            <person name="McCouch S."/>
            <person name="Juretic N."/>
            <person name="Hoen D."/>
            <person name="Wright S."/>
            <person name="Bruskiewich R."/>
            <person name="Bureau T."/>
            <person name="Miyao A."/>
            <person name="Hirochika H."/>
            <person name="Nishikawa T."/>
            <person name="Kadowaki K."/>
            <person name="Sugiura M."/>
            <person name="Burr B."/>
            <person name="Sasaki T."/>
        </authorList>
    </citation>
    <scope>NUCLEOTIDE SEQUENCE [LARGE SCALE GENOMIC DNA]</scope>
    <source>
        <strain evidence="4">cv. Nipponbare</strain>
    </source>
</reference>
<organism evidence="3">
    <name type="scientific">Oryza sativa subsp. japonica</name>
    <name type="common">Rice</name>
    <dbReference type="NCBI Taxonomy" id="39947"/>
    <lineage>
        <taxon>Eukaryota</taxon>
        <taxon>Viridiplantae</taxon>
        <taxon>Streptophyta</taxon>
        <taxon>Embryophyta</taxon>
        <taxon>Tracheophyta</taxon>
        <taxon>Spermatophyta</taxon>
        <taxon>Magnoliopsida</taxon>
        <taxon>Liliopsida</taxon>
        <taxon>Poales</taxon>
        <taxon>Poaceae</taxon>
        <taxon>BOP clade</taxon>
        <taxon>Oryzoideae</taxon>
        <taxon>Oryzeae</taxon>
        <taxon>Oryzinae</taxon>
        <taxon>Oryza</taxon>
        <taxon>Oryza sativa</taxon>
    </lineage>
</organism>
<dbReference type="EMBL" id="AP003213">
    <property type="protein sequence ID" value="BAD73262.1"/>
    <property type="molecule type" value="Genomic_DNA"/>
</dbReference>
<proteinExistence type="predicted"/>
<sequence>MIRSRVRDERGKVDLFYPTTTPTQDPAIESPLCQPTRRRCTQPRAILAEMRTHTNGGRWTGARRAVLALVNGGRLAPGGGRAVKLERCSGWRSGSASDRGGAGSQRPLRSLES</sequence>
<dbReference type="EMBL" id="AP002970">
    <property type="protein sequence ID" value="BAD73070.1"/>
    <property type="molecule type" value="Genomic_DNA"/>
</dbReference>
<dbReference type="Proteomes" id="UP000000763">
    <property type="component" value="Chromosome 1"/>
</dbReference>
<feature type="compositionally biased region" description="Basic and acidic residues" evidence="1">
    <location>
        <begin position="1"/>
        <end position="13"/>
    </location>
</feature>
<feature type="region of interest" description="Disordered" evidence="1">
    <location>
        <begin position="91"/>
        <end position="113"/>
    </location>
</feature>
<reference evidence="4" key="3">
    <citation type="journal article" date="2008" name="Nucleic Acids Res.">
        <title>The rice annotation project database (RAP-DB): 2008 update.</title>
        <authorList>
            <consortium name="The rice annotation project (RAP)"/>
        </authorList>
    </citation>
    <scope>GENOME REANNOTATION</scope>
    <source>
        <strain evidence="4">cv. Nipponbare</strain>
    </source>
</reference>
<accession>Q5QMU3</accession>